<dbReference type="GO" id="GO:0008410">
    <property type="term" value="F:CoA-transferase activity"/>
    <property type="evidence" value="ECO:0007669"/>
    <property type="project" value="TreeGrafter"/>
</dbReference>
<dbReference type="InterPro" id="IPR003673">
    <property type="entry name" value="CoA-Trfase_fam_III"/>
</dbReference>
<dbReference type="SUPFAM" id="SSF89796">
    <property type="entry name" value="CoA-transferase family III (CaiB/BaiF)"/>
    <property type="match status" value="1"/>
</dbReference>
<dbReference type="InterPro" id="IPR050483">
    <property type="entry name" value="CoA-transferase_III_domain"/>
</dbReference>
<dbReference type="EMBL" id="FQXE01000004">
    <property type="protein sequence ID" value="SHH67307.1"/>
    <property type="molecule type" value="Genomic_DNA"/>
</dbReference>
<gene>
    <name evidence="2" type="ORF">SAMN04488135_104139</name>
</gene>
<protein>
    <submittedName>
        <fullName evidence="2">Crotonobetainyl-CoA:carnitine CoA-transferase CaiB</fullName>
    </submittedName>
</protein>
<keyword evidence="1 2" id="KW-0808">Transferase</keyword>
<dbReference type="Pfam" id="PF02515">
    <property type="entry name" value="CoA_transf_3"/>
    <property type="match status" value="1"/>
</dbReference>
<sequence length="410" mass="43856">MKTTQSSAGPLDGIRILDLSSVVMGPYATQILGDLGADVIKLESPAGDNMRAVGPMRNPGMGAMYLHLNRNKRSIVLDLKTPQGRQACLDLARTVDVLLYNVRPQAMARLGLGYAEVSGVNPKLVYVGAYGFGNAGPYGGRPAYDDLIQGMTAIPSLYQQNSGDVPRYAPLTLADRAVGMQAAIAILAGVIQARASGQGQEIEVPMFEAMAQLVLGDHLGGASFSPPEGPTGYARLLAPYRRPYATSNGYVSVLIYNDKHWSRFFQMIGRPGLLEDERFSSHTARARHIDEAYCLVSDVMATNTSEHWLQAFSDADIPAAPLYGVDDLIADPHLRQVGMLKDLQHPSEGAIRSPAPVGSYSKTPLSIRRHAPRLGEHTQEVLREAGLADEAIAGLLGTGAAAAANKGKKP</sequence>
<dbReference type="PANTHER" id="PTHR48207:SF4">
    <property type="entry name" value="BLL6097 PROTEIN"/>
    <property type="match status" value="1"/>
</dbReference>
<dbReference type="Proteomes" id="UP000184226">
    <property type="component" value="Unassembled WGS sequence"/>
</dbReference>
<dbReference type="PANTHER" id="PTHR48207">
    <property type="entry name" value="SUCCINATE--HYDROXYMETHYLGLUTARATE COA-TRANSFERASE"/>
    <property type="match status" value="1"/>
</dbReference>
<dbReference type="AlphaFoldDB" id="A0A1M5UWA2"/>
<dbReference type="RefSeq" id="WP_073102819.1">
    <property type="nucleotide sequence ID" value="NZ_FQXE01000004.1"/>
</dbReference>
<evidence type="ECO:0000256" key="1">
    <source>
        <dbReference type="ARBA" id="ARBA00022679"/>
    </source>
</evidence>
<proteinExistence type="predicted"/>
<dbReference type="STRING" id="658167.SAMN04488135_104139"/>
<evidence type="ECO:0000313" key="3">
    <source>
        <dbReference type="Proteomes" id="UP000184226"/>
    </source>
</evidence>
<accession>A0A1M5UWA2</accession>
<organism evidence="2 3">
    <name type="scientific">Pollutimonas bauzanensis</name>
    <dbReference type="NCBI Taxonomy" id="658167"/>
    <lineage>
        <taxon>Bacteria</taxon>
        <taxon>Pseudomonadati</taxon>
        <taxon>Pseudomonadota</taxon>
        <taxon>Betaproteobacteria</taxon>
        <taxon>Burkholderiales</taxon>
        <taxon>Alcaligenaceae</taxon>
        <taxon>Pollutimonas</taxon>
    </lineage>
</organism>
<dbReference type="Gene3D" id="3.30.1540.10">
    <property type="entry name" value="formyl-coa transferase, domain 3"/>
    <property type="match status" value="1"/>
</dbReference>
<name>A0A1M5UWA2_9BURK</name>
<dbReference type="Gene3D" id="3.40.50.10540">
    <property type="entry name" value="Crotonobetainyl-coa:carnitine coa-transferase, domain 1"/>
    <property type="match status" value="1"/>
</dbReference>
<dbReference type="InterPro" id="IPR044855">
    <property type="entry name" value="CoA-Trfase_III_dom3_sf"/>
</dbReference>
<dbReference type="InterPro" id="IPR023606">
    <property type="entry name" value="CoA-Trfase_III_dom_1_sf"/>
</dbReference>
<keyword evidence="3" id="KW-1185">Reference proteome</keyword>
<evidence type="ECO:0000313" key="2">
    <source>
        <dbReference type="EMBL" id="SHH67307.1"/>
    </source>
</evidence>
<reference evidence="2 3" key="1">
    <citation type="submission" date="2016-11" db="EMBL/GenBank/DDBJ databases">
        <authorList>
            <person name="Jaros S."/>
            <person name="Januszkiewicz K."/>
            <person name="Wedrychowicz H."/>
        </authorList>
    </citation>
    <scope>NUCLEOTIDE SEQUENCE [LARGE SCALE GENOMIC DNA]</scope>
    <source>
        <strain evidence="2 3">CGMCC 1.10190</strain>
    </source>
</reference>